<dbReference type="AlphaFoldDB" id="A0A2P5ETE7"/>
<evidence type="ECO:0000313" key="2">
    <source>
        <dbReference type="Proteomes" id="UP000237000"/>
    </source>
</evidence>
<accession>A0A2P5ETE7</accession>
<dbReference type="InterPro" id="IPR045282">
    <property type="entry name" value="At4g08330-like"/>
</dbReference>
<keyword evidence="2" id="KW-1185">Reference proteome</keyword>
<organism evidence="1 2">
    <name type="scientific">Trema orientale</name>
    <name type="common">Charcoal tree</name>
    <name type="synonym">Celtis orientalis</name>
    <dbReference type="NCBI Taxonomy" id="63057"/>
    <lineage>
        <taxon>Eukaryota</taxon>
        <taxon>Viridiplantae</taxon>
        <taxon>Streptophyta</taxon>
        <taxon>Embryophyta</taxon>
        <taxon>Tracheophyta</taxon>
        <taxon>Spermatophyta</taxon>
        <taxon>Magnoliopsida</taxon>
        <taxon>eudicotyledons</taxon>
        <taxon>Gunneridae</taxon>
        <taxon>Pentapetalae</taxon>
        <taxon>rosids</taxon>
        <taxon>fabids</taxon>
        <taxon>Rosales</taxon>
        <taxon>Cannabaceae</taxon>
        <taxon>Trema</taxon>
    </lineage>
</organism>
<protein>
    <submittedName>
        <fullName evidence="1">Peptide methionine sulfoxide reductase MrsB</fullName>
    </submittedName>
</protein>
<dbReference type="Proteomes" id="UP000237000">
    <property type="component" value="Unassembled WGS sequence"/>
</dbReference>
<dbReference type="Pfam" id="PF24046">
    <property type="entry name" value="At4g08330"/>
    <property type="match status" value="1"/>
</dbReference>
<proteinExistence type="predicted"/>
<evidence type="ECO:0000313" key="1">
    <source>
        <dbReference type="EMBL" id="PON88814.1"/>
    </source>
</evidence>
<name>A0A2P5ETE7_TREOI</name>
<reference evidence="2" key="1">
    <citation type="submission" date="2016-06" db="EMBL/GenBank/DDBJ databases">
        <title>Parallel loss of symbiosis genes in relatives of nitrogen-fixing non-legume Parasponia.</title>
        <authorList>
            <person name="Van Velzen R."/>
            <person name="Holmer R."/>
            <person name="Bu F."/>
            <person name="Rutten L."/>
            <person name="Van Zeijl A."/>
            <person name="Liu W."/>
            <person name="Santuari L."/>
            <person name="Cao Q."/>
            <person name="Sharma T."/>
            <person name="Shen D."/>
            <person name="Roswanjaya Y."/>
            <person name="Wardhani T."/>
            <person name="Kalhor M.S."/>
            <person name="Jansen J."/>
            <person name="Van den Hoogen J."/>
            <person name="Gungor B."/>
            <person name="Hartog M."/>
            <person name="Hontelez J."/>
            <person name="Verver J."/>
            <person name="Yang W.-C."/>
            <person name="Schijlen E."/>
            <person name="Repin R."/>
            <person name="Schilthuizen M."/>
            <person name="Schranz E."/>
            <person name="Heidstra R."/>
            <person name="Miyata K."/>
            <person name="Fedorova E."/>
            <person name="Kohlen W."/>
            <person name="Bisseling T."/>
            <person name="Smit S."/>
            <person name="Geurts R."/>
        </authorList>
    </citation>
    <scope>NUCLEOTIDE SEQUENCE [LARGE SCALE GENOMIC DNA]</scope>
    <source>
        <strain evidence="2">cv. RG33-2</strain>
    </source>
</reference>
<dbReference type="STRING" id="63057.A0A2P5ETE7"/>
<dbReference type="PANTHER" id="PTHR33674:SF8">
    <property type="entry name" value="OS01G0833400 PROTEIN"/>
    <property type="match status" value="1"/>
</dbReference>
<gene>
    <name evidence="1" type="ORF">TorRG33x02_153290</name>
</gene>
<sequence length="161" mass="18280">MAIGVEDNNALVLDRNRQLHLSPSLAQVSYSCGSCGFQLNLNSSNRNTSFVYSKYGKLIKKGKISFFCIDESRFVQVEKLQWIPFFTSKSSWGLFQRRTKLLCRKCGNHIGHAYKESTSTLPQTNSKPYSVSWDGMFDCKIYDIKIRALQPSSSSADDELK</sequence>
<dbReference type="InParanoid" id="A0A2P5ETE7"/>
<dbReference type="PANTHER" id="PTHR33674">
    <property type="entry name" value="METHIONINE-S-OXIDE REDUCTASE"/>
    <property type="match status" value="1"/>
</dbReference>
<dbReference type="EMBL" id="JXTC01000101">
    <property type="protein sequence ID" value="PON88814.1"/>
    <property type="molecule type" value="Genomic_DNA"/>
</dbReference>
<dbReference type="OrthoDB" id="1907500at2759"/>
<comment type="caution">
    <text evidence="1">The sequence shown here is derived from an EMBL/GenBank/DDBJ whole genome shotgun (WGS) entry which is preliminary data.</text>
</comment>